<dbReference type="AlphaFoldDB" id="A0A5B7DBY0"/>
<dbReference type="Pfam" id="PF05699">
    <property type="entry name" value="Dimer_Tnp_hAT"/>
    <property type="match status" value="1"/>
</dbReference>
<proteinExistence type="predicted"/>
<dbReference type="GO" id="GO:0046983">
    <property type="term" value="F:protein dimerization activity"/>
    <property type="evidence" value="ECO:0007669"/>
    <property type="project" value="InterPro"/>
</dbReference>
<dbReference type="Proteomes" id="UP000324222">
    <property type="component" value="Unassembled WGS sequence"/>
</dbReference>
<name>A0A5B7DBY0_PORTR</name>
<accession>A0A5B7DBY0</accession>
<dbReference type="EMBL" id="VSRR010000692">
    <property type="protein sequence ID" value="MPC18565.1"/>
    <property type="molecule type" value="Genomic_DNA"/>
</dbReference>
<sequence>MKRKMYAAVDRLKAEISNRSQRLLAAIESSFGDLFRLNILLSLDQEGRQKLIQQFAGKYATDVNAADLEMEIEDIQIFLKHRKEKPANVVEFLGFMSSHSGLCPNLQVALRIMLTIGTSIASCERSFSKLELIKSYLRSTMGQARLQSLALMSIEKEVLDCVNFDGQ</sequence>
<evidence type="ECO:0000313" key="3">
    <source>
        <dbReference type="Proteomes" id="UP000324222"/>
    </source>
</evidence>
<evidence type="ECO:0000313" key="2">
    <source>
        <dbReference type="EMBL" id="MPC18565.1"/>
    </source>
</evidence>
<protein>
    <recommendedName>
        <fullName evidence="1">HAT C-terminal dimerisation domain-containing protein</fullName>
    </recommendedName>
</protein>
<evidence type="ECO:0000259" key="1">
    <source>
        <dbReference type="Pfam" id="PF05699"/>
    </source>
</evidence>
<reference evidence="2 3" key="1">
    <citation type="submission" date="2019-05" db="EMBL/GenBank/DDBJ databases">
        <title>Another draft genome of Portunus trituberculatus and its Hox gene families provides insights of decapod evolution.</title>
        <authorList>
            <person name="Jeong J.-H."/>
            <person name="Song I."/>
            <person name="Kim S."/>
            <person name="Choi T."/>
            <person name="Kim D."/>
            <person name="Ryu S."/>
            <person name="Kim W."/>
        </authorList>
    </citation>
    <scope>NUCLEOTIDE SEQUENCE [LARGE SCALE GENOMIC DNA]</scope>
    <source>
        <tissue evidence="2">Muscle</tissue>
    </source>
</reference>
<feature type="domain" description="HAT C-terminal dimerisation" evidence="1">
    <location>
        <begin position="88"/>
        <end position="157"/>
    </location>
</feature>
<gene>
    <name evidence="2" type="ORF">E2C01_011453</name>
</gene>
<dbReference type="PANTHER" id="PTHR45749">
    <property type="match status" value="1"/>
</dbReference>
<comment type="caution">
    <text evidence="2">The sequence shown here is derived from an EMBL/GenBank/DDBJ whole genome shotgun (WGS) entry which is preliminary data.</text>
</comment>
<organism evidence="2 3">
    <name type="scientific">Portunus trituberculatus</name>
    <name type="common">Swimming crab</name>
    <name type="synonym">Neptunus trituberculatus</name>
    <dbReference type="NCBI Taxonomy" id="210409"/>
    <lineage>
        <taxon>Eukaryota</taxon>
        <taxon>Metazoa</taxon>
        <taxon>Ecdysozoa</taxon>
        <taxon>Arthropoda</taxon>
        <taxon>Crustacea</taxon>
        <taxon>Multicrustacea</taxon>
        <taxon>Malacostraca</taxon>
        <taxon>Eumalacostraca</taxon>
        <taxon>Eucarida</taxon>
        <taxon>Decapoda</taxon>
        <taxon>Pleocyemata</taxon>
        <taxon>Brachyura</taxon>
        <taxon>Eubrachyura</taxon>
        <taxon>Portunoidea</taxon>
        <taxon>Portunidae</taxon>
        <taxon>Portuninae</taxon>
        <taxon>Portunus</taxon>
    </lineage>
</organism>
<keyword evidence="3" id="KW-1185">Reference proteome</keyword>
<dbReference type="InterPro" id="IPR008906">
    <property type="entry name" value="HATC_C_dom"/>
</dbReference>
<dbReference type="PANTHER" id="PTHR45749:SF35">
    <property type="entry name" value="AC-LIKE TRANSPOSASE-RELATED"/>
    <property type="match status" value="1"/>
</dbReference>